<accession>A0A1V3X847</accession>
<organism evidence="1 2">
    <name type="scientific">Mycobacterium kansasii</name>
    <dbReference type="NCBI Taxonomy" id="1768"/>
    <lineage>
        <taxon>Bacteria</taxon>
        <taxon>Bacillati</taxon>
        <taxon>Actinomycetota</taxon>
        <taxon>Actinomycetes</taxon>
        <taxon>Mycobacteriales</taxon>
        <taxon>Mycobacteriaceae</taxon>
        <taxon>Mycobacterium</taxon>
    </lineage>
</organism>
<comment type="caution">
    <text evidence="1">The sequence shown here is derived from an EMBL/GenBank/DDBJ whole genome shotgun (WGS) entry which is preliminary data.</text>
</comment>
<dbReference type="Pfam" id="PF14518">
    <property type="entry name" value="Haem_oxygenas_2"/>
    <property type="match status" value="1"/>
</dbReference>
<evidence type="ECO:0000313" key="2">
    <source>
        <dbReference type="Proteomes" id="UP000189229"/>
    </source>
</evidence>
<evidence type="ECO:0000313" key="1">
    <source>
        <dbReference type="EMBL" id="OOK75379.1"/>
    </source>
</evidence>
<protein>
    <recommendedName>
        <fullName evidence="3">Iron-containing redox enzyme family protein</fullName>
    </recommendedName>
</protein>
<dbReference type="SUPFAM" id="SSF48613">
    <property type="entry name" value="Heme oxygenase-like"/>
    <property type="match status" value="1"/>
</dbReference>
<dbReference type="InterPro" id="IPR016084">
    <property type="entry name" value="Haem_Oase-like_multi-hlx"/>
</dbReference>
<dbReference type="AlphaFoldDB" id="A0A1V3X847"/>
<sequence length="365" mass="40873">MNRGRLSYRIRVLKGVTRTTFRPVEQQRSSTVEPSLPAAHGPLSIAVRRALTGPAPRDQFTRIGASVGDVDPYGHDLQLALYMCYELHYRGFSGVDPTWEWNPALLHLRAELERAFLTGVRRDVGPIESDDTAVAEMDKLSIEPVDGSGPSYYLRDTGTWSQMREYFAHRSLYHLKEGDPHAWAIPRLTGQAKAAFVAVEFDEYGAGYGPRVHQQLFADLLDAAGLDSTYLGYLGMVPAESLAVVNIMSLFGLHRRLRGAAIGHFAATEITSPPGSRRMVEALRRMEAPEECVAFYREHVEADAVHEQVVRIDVVGDLAAREPHLDQDIVFGMRAFEFLENRLADHLMRSWQAGATSLRRPLDEM</sequence>
<dbReference type="Gene3D" id="1.20.910.10">
    <property type="entry name" value="Heme oxygenase-like"/>
    <property type="match status" value="1"/>
</dbReference>
<proteinExistence type="predicted"/>
<evidence type="ECO:0008006" key="3">
    <source>
        <dbReference type="Google" id="ProtNLM"/>
    </source>
</evidence>
<gene>
    <name evidence="1" type="ORF">BZL30_3467</name>
</gene>
<dbReference type="SMART" id="SM01236">
    <property type="entry name" value="Haem_oxygenase_2"/>
    <property type="match status" value="1"/>
</dbReference>
<reference evidence="1 2" key="1">
    <citation type="submission" date="2017-02" db="EMBL/GenBank/DDBJ databases">
        <title>Complete genome sequences of Mycobacterium kansasii strains isolated from rhesus macaques.</title>
        <authorList>
            <person name="Panda A."/>
            <person name="Nagaraj S."/>
            <person name="Zhao X."/>
            <person name="Tettelin H."/>
            <person name="Detolla L.J."/>
        </authorList>
    </citation>
    <scope>NUCLEOTIDE SEQUENCE [LARGE SCALE GENOMIC DNA]</scope>
    <source>
        <strain evidence="1 2">11-3813</strain>
    </source>
</reference>
<dbReference type="Proteomes" id="UP000189229">
    <property type="component" value="Unassembled WGS sequence"/>
</dbReference>
<dbReference type="EMBL" id="MVBM01000003">
    <property type="protein sequence ID" value="OOK75379.1"/>
    <property type="molecule type" value="Genomic_DNA"/>
</dbReference>
<name>A0A1V3X847_MYCKA</name>